<dbReference type="GO" id="GO:0000448">
    <property type="term" value="P:cleavage in ITS2 between 5.8S rRNA and LSU-rRNA of tricistronic rRNA transcript (SSU-rRNA, 5.8S rRNA, LSU-rRNA)"/>
    <property type="evidence" value="ECO:0007669"/>
    <property type="project" value="TreeGrafter"/>
</dbReference>
<evidence type="ECO:0000256" key="4">
    <source>
        <dbReference type="ARBA" id="ARBA00022679"/>
    </source>
</evidence>
<evidence type="ECO:0000313" key="11">
    <source>
        <dbReference type="EnsemblPlants" id="Kaladp0095s0602.1.v1.1"/>
    </source>
</evidence>
<comment type="subcellular location">
    <subcellularLocation>
        <location evidence="1">Nucleus</location>
        <location evidence="1">Nucleolus</location>
    </subcellularLocation>
</comment>
<feature type="domain" description="Clp1 P-loop" evidence="9">
    <location>
        <begin position="42"/>
        <end position="187"/>
    </location>
</feature>
<evidence type="ECO:0000256" key="6">
    <source>
        <dbReference type="ARBA" id="ARBA00022777"/>
    </source>
</evidence>
<evidence type="ECO:0000256" key="1">
    <source>
        <dbReference type="ARBA" id="ARBA00004604"/>
    </source>
</evidence>
<dbReference type="InterPro" id="IPR027417">
    <property type="entry name" value="P-loop_NTPase"/>
</dbReference>
<evidence type="ECO:0000256" key="5">
    <source>
        <dbReference type="ARBA" id="ARBA00022741"/>
    </source>
</evidence>
<dbReference type="InterPro" id="IPR057570">
    <property type="entry name" value="NOL9_C"/>
</dbReference>
<dbReference type="PANTHER" id="PTHR12755">
    <property type="entry name" value="CLEAVAGE/POLYADENYLATION FACTOR IA SUBUNIT CLP1P"/>
    <property type="match status" value="1"/>
</dbReference>
<keyword evidence="7" id="KW-0067">ATP-binding</keyword>
<dbReference type="InterPro" id="IPR045116">
    <property type="entry name" value="Clp1/Grc3"/>
</dbReference>
<keyword evidence="8" id="KW-0539">Nucleus</keyword>
<dbReference type="SUPFAM" id="SSF52540">
    <property type="entry name" value="P-loop containing nucleoside triphosphate hydrolases"/>
    <property type="match status" value="1"/>
</dbReference>
<evidence type="ECO:0000256" key="2">
    <source>
        <dbReference type="ARBA" id="ARBA00011003"/>
    </source>
</evidence>
<dbReference type="OMA" id="SAPCLMT"/>
<reference evidence="11" key="1">
    <citation type="submission" date="2021-01" db="UniProtKB">
        <authorList>
            <consortium name="EnsemblPlants"/>
        </authorList>
    </citation>
    <scope>IDENTIFICATION</scope>
</reference>
<dbReference type="GO" id="GO:0051731">
    <property type="term" value="F:polynucleotide 5'-hydroxyl-kinase activity"/>
    <property type="evidence" value="ECO:0007669"/>
    <property type="project" value="InterPro"/>
</dbReference>
<dbReference type="Pfam" id="PF16575">
    <property type="entry name" value="CLP1_P"/>
    <property type="match status" value="1"/>
</dbReference>
<evidence type="ECO:0000256" key="3">
    <source>
        <dbReference type="ARBA" id="ARBA00022552"/>
    </source>
</evidence>
<keyword evidence="3" id="KW-0698">rRNA processing</keyword>
<dbReference type="Gene3D" id="3.40.50.300">
    <property type="entry name" value="P-loop containing nucleotide triphosphate hydrolases"/>
    <property type="match status" value="1"/>
</dbReference>
<organism evidence="11 12">
    <name type="scientific">Kalanchoe fedtschenkoi</name>
    <name type="common">Lavender scallops</name>
    <name type="synonym">South American air plant</name>
    <dbReference type="NCBI Taxonomy" id="63787"/>
    <lineage>
        <taxon>Eukaryota</taxon>
        <taxon>Viridiplantae</taxon>
        <taxon>Streptophyta</taxon>
        <taxon>Embryophyta</taxon>
        <taxon>Tracheophyta</taxon>
        <taxon>Spermatophyta</taxon>
        <taxon>Magnoliopsida</taxon>
        <taxon>eudicotyledons</taxon>
        <taxon>Gunneridae</taxon>
        <taxon>Pentapetalae</taxon>
        <taxon>Saxifragales</taxon>
        <taxon>Crassulaceae</taxon>
        <taxon>Kalanchoe</taxon>
    </lineage>
</organism>
<evidence type="ECO:0000259" key="9">
    <source>
        <dbReference type="Pfam" id="PF16575"/>
    </source>
</evidence>
<dbReference type="PANTHER" id="PTHR12755:SF3">
    <property type="entry name" value="POLYNUCLEOTIDE 5'-HYDROXYL-KINASE NOL9"/>
    <property type="match status" value="1"/>
</dbReference>
<evidence type="ECO:0000259" key="10">
    <source>
        <dbReference type="Pfam" id="PF25467"/>
    </source>
</evidence>
<dbReference type="Proteomes" id="UP000594263">
    <property type="component" value="Unplaced"/>
</dbReference>
<dbReference type="Gramene" id="Kaladp0095s0602.1.v1.1">
    <property type="protein sequence ID" value="Kaladp0095s0602.1.v1.1"/>
    <property type="gene ID" value="Kaladp0095s0602.v1.1"/>
</dbReference>
<evidence type="ECO:0000313" key="12">
    <source>
        <dbReference type="Proteomes" id="UP000594263"/>
    </source>
</evidence>
<feature type="domain" description="NOL9 C-terminal" evidence="10">
    <location>
        <begin position="291"/>
        <end position="345"/>
    </location>
</feature>
<dbReference type="AlphaFoldDB" id="A0A7N0V291"/>
<comment type="similarity">
    <text evidence="2">Belongs to the Clp1 family. NOL9/GRC3 subfamily.</text>
</comment>
<dbReference type="GO" id="GO:0005524">
    <property type="term" value="F:ATP binding"/>
    <property type="evidence" value="ECO:0007669"/>
    <property type="project" value="UniProtKB-KW"/>
</dbReference>
<keyword evidence="4" id="KW-0808">Transferase</keyword>
<accession>A0A7N0V291</accession>
<keyword evidence="12" id="KW-1185">Reference proteome</keyword>
<proteinExistence type="inferred from homology"/>
<keyword evidence="5" id="KW-0547">Nucleotide-binding</keyword>
<evidence type="ECO:0000256" key="7">
    <source>
        <dbReference type="ARBA" id="ARBA00022840"/>
    </source>
</evidence>
<dbReference type="InterPro" id="IPR032319">
    <property type="entry name" value="CLP1_P"/>
</dbReference>
<dbReference type="EnsemblPlants" id="Kaladp0095s0602.1.v1.1">
    <property type="protein sequence ID" value="Kaladp0095s0602.1.v1.1"/>
    <property type="gene ID" value="Kaladp0095s0602.v1.1"/>
</dbReference>
<protein>
    <submittedName>
        <fullName evidence="11">Uncharacterized protein</fullName>
    </submittedName>
</protein>
<evidence type="ECO:0000256" key="8">
    <source>
        <dbReference type="ARBA" id="ARBA00023242"/>
    </source>
</evidence>
<sequence>MAAALSENEGLAPAITISSEWVEEAAKIAYDSVATPVTVVCGAKNCGKTTFSRYLLNVLLQRYRKVAYLDTDVGQSEFTPPGCLSLTVIDSLPSDLAIPCMKTPERCFFFGDTSSKRDPKAYLNYIFALYDYYQSEYRPPNERNRVLKNGLPLVVNTPGWVKGIGYDILVNMIQHMSPTHVVKINISAGSKNLPDGRFWLNGYNAMALTDAVKLKLLDESKIQSDLRSEDYDGRVELIEIDAARKDSSNRSILVQKDASLLRDLKIMAYFRQIFPSNMNVTTIKELAQALTSHPPYQVPISAVKIKHLYCQIPASEVFYSLNASIVGLVISPEDSETPPHCIGLGRSHSTPQLFEFTCISLHHIYIWLFKFFGVRI</sequence>
<name>A0A7N0V291_KALFE</name>
<keyword evidence="6" id="KW-0418">Kinase</keyword>
<dbReference type="GO" id="GO:0005730">
    <property type="term" value="C:nucleolus"/>
    <property type="evidence" value="ECO:0007669"/>
    <property type="project" value="UniProtKB-SubCell"/>
</dbReference>
<dbReference type="Pfam" id="PF25467">
    <property type="entry name" value="NOL9_C"/>
    <property type="match status" value="1"/>
</dbReference>